<evidence type="ECO:0000313" key="2">
    <source>
        <dbReference type="Proteomes" id="UP000053528"/>
    </source>
</evidence>
<reference evidence="1 2" key="1">
    <citation type="submission" date="2014-07" db="EMBL/GenBank/DDBJ databases">
        <authorList>
            <person name="McCorrison J."/>
            <person name="Sanka R."/>
            <person name="Torralba M."/>
            <person name="Gillis M."/>
            <person name="Haft D.H."/>
            <person name="Methe B."/>
            <person name="Sutton G."/>
            <person name="Nelson K.E."/>
        </authorList>
    </citation>
    <scope>NUCLEOTIDE SEQUENCE [LARGE SCALE GENOMIC DNA]</scope>
    <source>
        <strain evidence="1 2">DNF00011</strain>
    </source>
</reference>
<dbReference type="EMBL" id="JRNH01000015">
    <property type="protein sequence ID" value="KGF20400.1"/>
    <property type="molecule type" value="Genomic_DNA"/>
</dbReference>
<accession>A0A095YD88</accession>
<organism evidence="1 2">
    <name type="scientific">Pseudoglutamicibacter albus DNF00011</name>
    <dbReference type="NCBI Taxonomy" id="1401063"/>
    <lineage>
        <taxon>Bacteria</taxon>
        <taxon>Bacillati</taxon>
        <taxon>Actinomycetota</taxon>
        <taxon>Actinomycetes</taxon>
        <taxon>Micrococcales</taxon>
        <taxon>Micrococcaceae</taxon>
        <taxon>Pseudoglutamicibacter</taxon>
    </lineage>
</organism>
<comment type="caution">
    <text evidence="1">The sequence shown here is derived from an EMBL/GenBank/DDBJ whole genome shotgun (WGS) entry which is preliminary data.</text>
</comment>
<sequence>MKTRSSAPSTHRPGIHLIAGLSALGLAAGLLTGCSNKDPDEGLCEEATKALESVGLDNGNDIPNLEKAEKVSQLGEGFVDAAEKYDDSEYAEPIEVVGKMAVTSAKLDQDRENQELQAELYNLSQQAAQPELGEKAKKFAENCPAFDED</sequence>
<dbReference type="Proteomes" id="UP000053528">
    <property type="component" value="Unassembled WGS sequence"/>
</dbReference>
<proteinExistence type="predicted"/>
<evidence type="ECO:0000313" key="1">
    <source>
        <dbReference type="EMBL" id="KGF20400.1"/>
    </source>
</evidence>
<gene>
    <name evidence="1" type="ORF">HMPREF2128_05765</name>
</gene>
<name>A0A095YD88_9MICC</name>
<protein>
    <recommendedName>
        <fullName evidence="3">Lipoprotein</fullName>
    </recommendedName>
</protein>
<dbReference type="PROSITE" id="PS51257">
    <property type="entry name" value="PROKAR_LIPOPROTEIN"/>
    <property type="match status" value="1"/>
</dbReference>
<dbReference type="AlphaFoldDB" id="A0A095YD88"/>
<evidence type="ECO:0008006" key="3">
    <source>
        <dbReference type="Google" id="ProtNLM"/>
    </source>
</evidence>